<keyword evidence="1" id="KW-0472">Membrane</keyword>
<dbReference type="Proteomes" id="UP001642464">
    <property type="component" value="Unassembled WGS sequence"/>
</dbReference>
<keyword evidence="1" id="KW-0812">Transmembrane</keyword>
<dbReference type="PANTHER" id="PTHR33833">
    <property type="entry name" value="NUCLEOLAR-LIKE PROTEIN-RELATED"/>
    <property type="match status" value="1"/>
</dbReference>
<feature type="transmembrane region" description="Helical" evidence="1">
    <location>
        <begin position="113"/>
        <end position="133"/>
    </location>
</feature>
<sequence length="447" mass="48388">MTTRRSSWLLRACAILMALLAPARLVFSFCGQMQQTFSGERLRQRGRIPSMPAAHVLGPELVEGIAESSSLLTSFSDQAGNINGVLFQASLPAYLVFLYFLNYEKNNTPPLVCFGFAFLLAFVLLTIPSGIISKSSFSVILADSDWLHGSAESLLTCTNILIVLGFRGALTGNEELASGNSGTARSVALGWFVTVVCTLALGVPLGFQAHTPFLAGLGALEGFSEPVNALSIPTWIVHWSTVFEFLIAMSLAWSYADAVGNPKWKGLTWGMFPSSVSSVFALTFHIFYNQIPWILTGQALCTFVGNCTLALATYRIATSNGWTLSELDPRQALKRLIESNAENAEEKTEKRNESKINGFDISKVSQIELMNGPLLIAEVVILTLLFAYGTKYGELMFGSIFQSPDSNAAAVAVVLLPVLLVAYTIYSQSPDLRNGQLPALAPVANDK</sequence>
<feature type="transmembrane region" description="Helical" evidence="1">
    <location>
        <begin position="369"/>
        <end position="388"/>
    </location>
</feature>
<protein>
    <submittedName>
        <fullName evidence="3">Ycf49-like protein</fullName>
    </submittedName>
</protein>
<keyword evidence="1" id="KW-1133">Transmembrane helix</keyword>
<evidence type="ECO:0000313" key="3">
    <source>
        <dbReference type="EMBL" id="CAK9032973.1"/>
    </source>
</evidence>
<evidence type="ECO:0000256" key="1">
    <source>
        <dbReference type="SAM" id="Phobius"/>
    </source>
</evidence>
<dbReference type="Pfam" id="PF10693">
    <property type="entry name" value="DUF2499"/>
    <property type="match status" value="1"/>
</dbReference>
<feature type="transmembrane region" description="Helical" evidence="1">
    <location>
        <begin position="182"/>
        <end position="207"/>
    </location>
</feature>
<accession>A0ABP0L368</accession>
<keyword evidence="2" id="KW-0732">Signal</keyword>
<dbReference type="Pfam" id="PF12159">
    <property type="entry name" value="DUF3593"/>
    <property type="match status" value="1"/>
</dbReference>
<feature type="signal peptide" evidence="2">
    <location>
        <begin position="1"/>
        <end position="28"/>
    </location>
</feature>
<dbReference type="InterPro" id="IPR021995">
    <property type="entry name" value="DUF3593"/>
</dbReference>
<dbReference type="EMBL" id="CAXAMM010014114">
    <property type="protein sequence ID" value="CAK9032973.1"/>
    <property type="molecule type" value="Genomic_DNA"/>
</dbReference>
<feature type="transmembrane region" description="Helical" evidence="1">
    <location>
        <begin position="267"/>
        <end position="287"/>
    </location>
</feature>
<keyword evidence="4" id="KW-1185">Reference proteome</keyword>
<feature type="transmembrane region" description="Helical" evidence="1">
    <location>
        <begin position="153"/>
        <end position="170"/>
    </location>
</feature>
<feature type="transmembrane region" description="Helical" evidence="1">
    <location>
        <begin position="236"/>
        <end position="255"/>
    </location>
</feature>
<feature type="chain" id="PRO_5046492080" evidence="2">
    <location>
        <begin position="29"/>
        <end position="447"/>
    </location>
</feature>
<feature type="transmembrane region" description="Helical" evidence="1">
    <location>
        <begin position="82"/>
        <end position="101"/>
    </location>
</feature>
<dbReference type="PANTHER" id="PTHR33833:SF3">
    <property type="entry name" value="YCF49-LIKE PROTEIN"/>
    <property type="match status" value="1"/>
</dbReference>
<name>A0ABP0L368_9DINO</name>
<gene>
    <name evidence="3" type="ORF">SCF082_LOCUS20301</name>
</gene>
<dbReference type="InterPro" id="IPR019634">
    <property type="entry name" value="Uncharacterised_Ycf49"/>
</dbReference>
<comment type="caution">
    <text evidence="3">The sequence shown here is derived from an EMBL/GenBank/DDBJ whole genome shotgun (WGS) entry which is preliminary data.</text>
</comment>
<feature type="transmembrane region" description="Helical" evidence="1">
    <location>
        <begin position="293"/>
        <end position="314"/>
    </location>
</feature>
<reference evidence="3 4" key="1">
    <citation type="submission" date="2024-02" db="EMBL/GenBank/DDBJ databases">
        <authorList>
            <person name="Chen Y."/>
            <person name="Shah S."/>
            <person name="Dougan E. K."/>
            <person name="Thang M."/>
            <person name="Chan C."/>
        </authorList>
    </citation>
    <scope>NUCLEOTIDE SEQUENCE [LARGE SCALE GENOMIC DNA]</scope>
</reference>
<feature type="transmembrane region" description="Helical" evidence="1">
    <location>
        <begin position="408"/>
        <end position="426"/>
    </location>
</feature>
<evidence type="ECO:0000256" key="2">
    <source>
        <dbReference type="SAM" id="SignalP"/>
    </source>
</evidence>
<organism evidence="3 4">
    <name type="scientific">Durusdinium trenchii</name>
    <dbReference type="NCBI Taxonomy" id="1381693"/>
    <lineage>
        <taxon>Eukaryota</taxon>
        <taxon>Sar</taxon>
        <taxon>Alveolata</taxon>
        <taxon>Dinophyceae</taxon>
        <taxon>Suessiales</taxon>
        <taxon>Symbiodiniaceae</taxon>
        <taxon>Durusdinium</taxon>
    </lineage>
</organism>
<evidence type="ECO:0000313" key="4">
    <source>
        <dbReference type="Proteomes" id="UP001642464"/>
    </source>
</evidence>
<proteinExistence type="predicted"/>